<dbReference type="Proteomes" id="UP000293764">
    <property type="component" value="Unassembled WGS sequence"/>
</dbReference>
<reference evidence="1 2" key="1">
    <citation type="submission" date="2019-01" db="EMBL/GenBank/DDBJ databases">
        <title>Novel species of Cellulomonas.</title>
        <authorList>
            <person name="Liu Q."/>
            <person name="Xin Y.-H."/>
        </authorList>
    </citation>
    <scope>NUCLEOTIDE SEQUENCE [LARGE SCALE GENOMIC DNA]</scope>
    <source>
        <strain evidence="1 2">HLT2-17</strain>
    </source>
</reference>
<gene>
    <name evidence="1" type="ORF">EUA98_18475</name>
</gene>
<evidence type="ECO:0000313" key="1">
    <source>
        <dbReference type="EMBL" id="RYV49504.1"/>
    </source>
</evidence>
<protein>
    <submittedName>
        <fullName evidence="1">DUF4350 domain-containing protein</fullName>
    </submittedName>
</protein>
<keyword evidence="2" id="KW-1185">Reference proteome</keyword>
<evidence type="ECO:0000313" key="2">
    <source>
        <dbReference type="Proteomes" id="UP000293764"/>
    </source>
</evidence>
<dbReference type="EMBL" id="SDWW01000069">
    <property type="protein sequence ID" value="RYV49504.1"/>
    <property type="molecule type" value="Genomic_DNA"/>
</dbReference>
<sequence>LYRRSRSYGHAAAALRAGAASRSAARVGLPRSAGAPAVIEALARATAWSTEDVAALLYGPPPTDDSGLERLARRLDKLESEVHRS</sequence>
<feature type="non-terminal residue" evidence="1">
    <location>
        <position position="1"/>
    </location>
</feature>
<organism evidence="1 2">
    <name type="scientific">Pengzhenrongella frigida</name>
    <dbReference type="NCBI Taxonomy" id="1259133"/>
    <lineage>
        <taxon>Bacteria</taxon>
        <taxon>Bacillati</taxon>
        <taxon>Actinomycetota</taxon>
        <taxon>Actinomycetes</taxon>
        <taxon>Micrococcales</taxon>
        <taxon>Pengzhenrongella</taxon>
    </lineage>
</organism>
<dbReference type="AlphaFoldDB" id="A0A4V1ZGR9"/>
<comment type="caution">
    <text evidence="1">The sequence shown here is derived from an EMBL/GenBank/DDBJ whole genome shotgun (WGS) entry which is preliminary data.</text>
</comment>
<accession>A0A4V1ZGR9</accession>
<proteinExistence type="predicted"/>
<name>A0A4V1ZGR9_9MICO</name>